<organism evidence="2">
    <name type="scientific">Prunus dulcis</name>
    <name type="common">Almond</name>
    <name type="synonym">Amygdalus dulcis</name>
    <dbReference type="NCBI Taxonomy" id="3755"/>
    <lineage>
        <taxon>Eukaryota</taxon>
        <taxon>Viridiplantae</taxon>
        <taxon>Streptophyta</taxon>
        <taxon>Embryophyta</taxon>
        <taxon>Tracheophyta</taxon>
        <taxon>Spermatophyta</taxon>
        <taxon>Magnoliopsida</taxon>
        <taxon>eudicotyledons</taxon>
        <taxon>Gunneridae</taxon>
        <taxon>Pentapetalae</taxon>
        <taxon>rosids</taxon>
        <taxon>fabids</taxon>
        <taxon>Rosales</taxon>
        <taxon>Rosaceae</taxon>
        <taxon>Amygdaloideae</taxon>
        <taxon>Amygdaleae</taxon>
        <taxon>Prunus</taxon>
    </lineage>
</organism>
<feature type="non-terminal residue" evidence="2">
    <location>
        <position position="1"/>
    </location>
</feature>
<evidence type="ECO:0000256" key="1">
    <source>
        <dbReference type="SAM" id="MobiDB-lite"/>
    </source>
</evidence>
<dbReference type="AlphaFoldDB" id="A0A4Y1RGV1"/>
<name>A0A4Y1RGV1_PRUDU</name>
<accession>A0A4Y1RGV1</accession>
<sequence>LLVDQPCLPEMVARLQALRSLYDVRVKLLKSRTDNEPLVDVNDPDARIITFRPFYFSLGFKFLLSKLFKEVFCAMGCAPGQCTPNVYLATMCFENLSLRHFVRYAQVRVYKAKLFTVLVKGITLGMMTCWRSANDGKATYVTAHLFPSPIAMQLELGLDMAKVRRTLNIPLRFCEWRWLLSEYREEDSGLPPAEDVERWKHNGPDLDDLHGGQEEYSAESLSKRKAAAKSSRGEATSSHAKDGSPSRKKPRLPFAPSSSARVKHLMGVDNTKVGGMRGIRGVLPEPPADTLENHDMFREQVVPDLVLSSVKEMQTFLLKVRVACIGQRWRSKRRSAHDPALLTPLEMKLERVICPG</sequence>
<protein>
    <submittedName>
        <fullName evidence="2">Uncharacterized protein</fullName>
    </submittedName>
</protein>
<dbReference type="EMBL" id="AP019301">
    <property type="protein sequence ID" value="BBH03305.1"/>
    <property type="molecule type" value="Genomic_DNA"/>
</dbReference>
<proteinExistence type="predicted"/>
<gene>
    <name evidence="2" type="ORF">Prudu_014141</name>
</gene>
<evidence type="ECO:0000313" key="2">
    <source>
        <dbReference type="EMBL" id="BBH03305.1"/>
    </source>
</evidence>
<reference evidence="2" key="1">
    <citation type="journal article" date="2019" name="Science">
        <title>Mutation of a bHLH transcription factor allowed almond domestication.</title>
        <authorList>
            <person name="Sanchez-Perez R."/>
            <person name="Pavan S."/>
            <person name="Mazzeo R."/>
            <person name="Moldovan C."/>
            <person name="Aiese Cigliano R."/>
            <person name="Del Cueto J."/>
            <person name="Ricciardi F."/>
            <person name="Lotti C."/>
            <person name="Ricciardi L."/>
            <person name="Dicenta F."/>
            <person name="Lopez-Marques R.L."/>
            <person name="Lindberg Moller B."/>
        </authorList>
    </citation>
    <scope>NUCLEOTIDE SEQUENCE</scope>
</reference>
<feature type="compositionally biased region" description="Basic and acidic residues" evidence="1">
    <location>
        <begin position="195"/>
        <end position="213"/>
    </location>
</feature>
<feature type="region of interest" description="Disordered" evidence="1">
    <location>
        <begin position="188"/>
        <end position="260"/>
    </location>
</feature>